<dbReference type="Proteomes" id="UP000237082">
    <property type="component" value="Unassembled WGS sequence"/>
</dbReference>
<protein>
    <submittedName>
        <fullName evidence="1">DUF2000 domain-containing protein</fullName>
    </submittedName>
</protein>
<dbReference type="Gene3D" id="3.40.1490.10">
    <property type="entry name" value="Bit1"/>
    <property type="match status" value="1"/>
</dbReference>
<dbReference type="SUPFAM" id="SSF102462">
    <property type="entry name" value="Peptidyl-tRNA hydrolase II"/>
    <property type="match status" value="1"/>
</dbReference>
<dbReference type="InterPro" id="IPR017021">
    <property type="entry name" value="UCP033763"/>
</dbReference>
<reference evidence="2" key="1">
    <citation type="submission" date="2018-02" db="EMBL/GenBank/DDBJ databases">
        <authorList>
            <person name="O'Hara-Hanley K."/>
            <person name="Soby S."/>
        </authorList>
    </citation>
    <scope>NUCLEOTIDE SEQUENCE [LARGE SCALE GENOMIC DNA]</scope>
    <source>
        <strain evidence="2">MWU14-2602</strain>
    </source>
</reference>
<evidence type="ECO:0000313" key="1">
    <source>
        <dbReference type="EMBL" id="POZ62000.1"/>
    </source>
</evidence>
<dbReference type="OrthoDB" id="9095096at2"/>
<dbReference type="EMBL" id="PQWB01000040">
    <property type="protein sequence ID" value="POZ62000.1"/>
    <property type="molecule type" value="Genomic_DNA"/>
</dbReference>
<gene>
    <name evidence="1" type="ORF">C2I19_10630</name>
</gene>
<dbReference type="InterPro" id="IPR023476">
    <property type="entry name" value="Pep_tRNA_hydro_II_dom_sf"/>
</dbReference>
<organism evidence="1 2">
    <name type="scientific">Chromobacterium alticapitis</name>
    <dbReference type="NCBI Taxonomy" id="2073169"/>
    <lineage>
        <taxon>Bacteria</taxon>
        <taxon>Pseudomonadati</taxon>
        <taxon>Pseudomonadota</taxon>
        <taxon>Betaproteobacteria</taxon>
        <taxon>Neisseriales</taxon>
        <taxon>Chromobacteriaceae</taxon>
        <taxon>Chromobacterium</taxon>
    </lineage>
</organism>
<dbReference type="PIRSF" id="PIRSF033736">
    <property type="entry name" value="UCP033763"/>
    <property type="match status" value="1"/>
</dbReference>
<dbReference type="RefSeq" id="WP_103902671.1">
    <property type="nucleotide sequence ID" value="NZ_PQWB01000040.1"/>
</dbReference>
<proteinExistence type="predicted"/>
<dbReference type="AlphaFoldDB" id="A0A2S5DFW6"/>
<name>A0A2S5DFW6_9NEIS</name>
<accession>A0A2S5DFW6</accession>
<dbReference type="InterPro" id="IPR018988">
    <property type="entry name" value="DUF2000"/>
</dbReference>
<dbReference type="Pfam" id="PF09391">
    <property type="entry name" value="DUF2000"/>
    <property type="match status" value="1"/>
</dbReference>
<comment type="caution">
    <text evidence="1">The sequence shown here is derived from an EMBL/GenBank/DDBJ whole genome shotgun (WGS) entry which is preliminary data.</text>
</comment>
<sequence length="137" mass="14532">MQDIRCAIIVDPELPAGVIANTAAVLSLTLGRRHPELIGEDLLDAQGESRSGITTLPIPILKCGAEQLRALRAAASEHGDELTLVELISATRSTRSYQEYAAALAATAEEAQQYQGLALCGPAKRVRQLTGSLGLLR</sequence>
<evidence type="ECO:0000313" key="2">
    <source>
        <dbReference type="Proteomes" id="UP000237082"/>
    </source>
</evidence>
<keyword evidence="2" id="KW-1185">Reference proteome</keyword>